<evidence type="ECO:0000256" key="5">
    <source>
        <dbReference type="SAM" id="Phobius"/>
    </source>
</evidence>
<dbReference type="Proteomes" id="UP000286931">
    <property type="component" value="Unassembled WGS sequence"/>
</dbReference>
<dbReference type="AlphaFoldDB" id="A0A401YXR8"/>
<evidence type="ECO:0000256" key="2">
    <source>
        <dbReference type="ARBA" id="ARBA00022692"/>
    </source>
</evidence>
<protein>
    <submittedName>
        <fullName evidence="7">Mechanosensitive ion channel protein</fullName>
    </submittedName>
</protein>
<organism evidence="7 8">
    <name type="scientific">Embleya hyalina</name>
    <dbReference type="NCBI Taxonomy" id="516124"/>
    <lineage>
        <taxon>Bacteria</taxon>
        <taxon>Bacillati</taxon>
        <taxon>Actinomycetota</taxon>
        <taxon>Actinomycetes</taxon>
        <taxon>Kitasatosporales</taxon>
        <taxon>Streptomycetaceae</taxon>
        <taxon>Embleya</taxon>
    </lineage>
</organism>
<dbReference type="Gene3D" id="2.30.30.60">
    <property type="match status" value="1"/>
</dbReference>
<dbReference type="GO" id="GO:0016020">
    <property type="term" value="C:membrane"/>
    <property type="evidence" value="ECO:0007669"/>
    <property type="project" value="UniProtKB-SubCell"/>
</dbReference>
<feature type="transmembrane region" description="Helical" evidence="5">
    <location>
        <begin position="106"/>
        <end position="127"/>
    </location>
</feature>
<comment type="subcellular location">
    <subcellularLocation>
        <location evidence="1">Membrane</location>
    </subcellularLocation>
</comment>
<evidence type="ECO:0000256" key="4">
    <source>
        <dbReference type="ARBA" id="ARBA00023136"/>
    </source>
</evidence>
<keyword evidence="3 5" id="KW-1133">Transmembrane helix</keyword>
<keyword evidence="2 5" id="KW-0812">Transmembrane</keyword>
<feature type="domain" description="Mechanosensitive ion channel MscS" evidence="6">
    <location>
        <begin position="203"/>
        <end position="268"/>
    </location>
</feature>
<comment type="caution">
    <text evidence="7">The sequence shown here is derived from an EMBL/GenBank/DDBJ whole genome shotgun (WGS) entry which is preliminary data.</text>
</comment>
<dbReference type="InterPro" id="IPR006685">
    <property type="entry name" value="MscS_channel_2nd"/>
</dbReference>
<sequence length="438" mass="47668">MGDLGGLGYRTCLTASPWEAFDVDVWHILRPLIVLVSVIAFTGLVTWGMARLAREVQTRKPLTGPLWSMARRGRASIVATLGTSMLLLAEPAAALPERSRGMIRHILVLAVIAACSWLIVHAVTLLVNTSFERYAANATDTGRVRRIQTQIALIRRTAVAIVGIITFAAMIMTFPGMKTIGTSLLASAGLLGVVAGLAAQSALANLFAGLQIAFSDMVRIGDSVVVNQEMGTIEEITLTYLVVNTWDQRRIVMPVSYFTSRPFENWSRTDTRMTGTVFLHLDHSAPVSELREELHRILKDTGLWDGQGWSLYVTDTTPTTILVRAVVTARDSDDLWTLRCEVREKLLDYLRREHPYALPRIATAPAPLGNEAVGPYSGNGRFAKARPTPQVPAQTGPRKYVSLAKKPQSLAAAAAAAESISLRKSEAIAQARAAASRS</sequence>
<evidence type="ECO:0000313" key="8">
    <source>
        <dbReference type="Proteomes" id="UP000286931"/>
    </source>
</evidence>
<dbReference type="InterPro" id="IPR010920">
    <property type="entry name" value="LSM_dom_sf"/>
</dbReference>
<feature type="transmembrane region" description="Helical" evidence="5">
    <location>
        <begin position="28"/>
        <end position="50"/>
    </location>
</feature>
<evidence type="ECO:0000256" key="1">
    <source>
        <dbReference type="ARBA" id="ARBA00004370"/>
    </source>
</evidence>
<dbReference type="PANTHER" id="PTHR30566:SF25">
    <property type="entry name" value="INNER MEMBRANE PROTEIN"/>
    <property type="match status" value="1"/>
</dbReference>
<evidence type="ECO:0000259" key="6">
    <source>
        <dbReference type="Pfam" id="PF00924"/>
    </source>
</evidence>
<name>A0A401YXR8_9ACTN</name>
<evidence type="ECO:0000313" key="7">
    <source>
        <dbReference type="EMBL" id="GCD99424.1"/>
    </source>
</evidence>
<feature type="transmembrane region" description="Helical" evidence="5">
    <location>
        <begin position="153"/>
        <end position="172"/>
    </location>
</feature>
<dbReference type="InterPro" id="IPR023408">
    <property type="entry name" value="MscS_beta-dom_sf"/>
</dbReference>
<evidence type="ECO:0000256" key="3">
    <source>
        <dbReference type="ARBA" id="ARBA00022989"/>
    </source>
</evidence>
<keyword evidence="4 5" id="KW-0472">Membrane</keyword>
<dbReference type="SUPFAM" id="SSF50182">
    <property type="entry name" value="Sm-like ribonucleoproteins"/>
    <property type="match status" value="1"/>
</dbReference>
<dbReference type="Pfam" id="PF00924">
    <property type="entry name" value="MS_channel_2nd"/>
    <property type="match status" value="1"/>
</dbReference>
<feature type="transmembrane region" description="Helical" evidence="5">
    <location>
        <begin position="75"/>
        <end position="94"/>
    </location>
</feature>
<dbReference type="PANTHER" id="PTHR30566">
    <property type="entry name" value="YNAI-RELATED MECHANOSENSITIVE ION CHANNEL"/>
    <property type="match status" value="1"/>
</dbReference>
<dbReference type="GO" id="GO:0055085">
    <property type="term" value="P:transmembrane transport"/>
    <property type="evidence" value="ECO:0007669"/>
    <property type="project" value="InterPro"/>
</dbReference>
<reference evidence="7 8" key="1">
    <citation type="submission" date="2018-12" db="EMBL/GenBank/DDBJ databases">
        <title>Draft genome sequence of Embleya hyalina NBRC 13850T.</title>
        <authorList>
            <person name="Komaki H."/>
            <person name="Hosoyama A."/>
            <person name="Kimura A."/>
            <person name="Ichikawa N."/>
            <person name="Tamura T."/>
        </authorList>
    </citation>
    <scope>NUCLEOTIDE SEQUENCE [LARGE SCALE GENOMIC DNA]</scope>
    <source>
        <strain evidence="7 8">NBRC 13850</strain>
    </source>
</reference>
<dbReference type="EMBL" id="BIFH01000033">
    <property type="protein sequence ID" value="GCD99424.1"/>
    <property type="molecule type" value="Genomic_DNA"/>
</dbReference>
<accession>A0A401YXR8</accession>
<dbReference type="Gene3D" id="1.10.287.1260">
    <property type="match status" value="1"/>
</dbReference>
<proteinExistence type="predicted"/>
<feature type="transmembrane region" description="Helical" evidence="5">
    <location>
        <begin position="184"/>
        <end position="210"/>
    </location>
</feature>
<keyword evidence="8" id="KW-1185">Reference proteome</keyword>
<gene>
    <name evidence="7" type="ORF">EHYA_07145</name>
</gene>